<dbReference type="GO" id="GO:0005737">
    <property type="term" value="C:cytoplasm"/>
    <property type="evidence" value="ECO:0007669"/>
    <property type="project" value="UniProtKB-SubCell"/>
</dbReference>
<evidence type="ECO:0000256" key="1">
    <source>
        <dbReference type="ARBA" id="ARBA00004496"/>
    </source>
</evidence>
<dbReference type="PROSITE" id="PS50890">
    <property type="entry name" value="PUA"/>
    <property type="match status" value="1"/>
</dbReference>
<evidence type="ECO:0000256" key="6">
    <source>
        <dbReference type="ARBA" id="ARBA00038091"/>
    </source>
</evidence>
<gene>
    <name evidence="9" type="ORF">ENX07_01110</name>
</gene>
<dbReference type="Pfam" id="PF10672">
    <property type="entry name" value="Methyltrans_SAM"/>
    <property type="match status" value="1"/>
</dbReference>
<reference evidence="9" key="1">
    <citation type="journal article" date="2020" name="mSystems">
        <title>Genome- and Community-Level Interaction Insights into Carbon Utilization and Element Cycling Functions of Hydrothermarchaeota in Hydrothermal Sediment.</title>
        <authorList>
            <person name="Zhou Z."/>
            <person name="Liu Y."/>
            <person name="Xu W."/>
            <person name="Pan J."/>
            <person name="Luo Z.H."/>
            <person name="Li M."/>
        </authorList>
    </citation>
    <scope>NUCLEOTIDE SEQUENCE [LARGE SCALE GENOMIC DNA]</scope>
    <source>
        <strain evidence="9">SpSt-906</strain>
    </source>
</reference>
<dbReference type="EMBL" id="DTMQ01000009">
    <property type="protein sequence ID" value="HGE98661.1"/>
    <property type="molecule type" value="Genomic_DNA"/>
</dbReference>
<evidence type="ECO:0000256" key="4">
    <source>
        <dbReference type="ARBA" id="ARBA00022679"/>
    </source>
</evidence>
<evidence type="ECO:0000259" key="8">
    <source>
        <dbReference type="Pfam" id="PF17785"/>
    </source>
</evidence>
<sequence length="391" mass="45046">MVKGEEKVVVVKRKPSKKRHFWCYRDEIIQVKGNPQKGDVVSVYEGEKFIGKGFWNPASSVRLRIFSPEGEDFDVPFLKKRILTAYQHRKALLPEEEDFRLVYGESDSLPGVVIDKYQNCFVLQTYSYGADLRKDKIIKALCEIFPVQGVFEKNDFSGRTVEGLERKEGLLYGEIPEEVIISENGAKFYVNIKEGQKTGYYFDQRLTRRRVREMSAGKEVLDVFTYTGSFSINACLGGAKSSLGIDGSQWALNLARKNAELNKVSDRCQFLLGNAFNLLRELYRARRRFDIVVLDPPPFIKTLKDKEDGFRGYRDINLQAMRLLRSGGILFTSTCSHYFFWQDFLECLVSAAEDAQRDFRIIGRLTQGPDHPIILSMPESEYLRCFILEVY</sequence>
<keyword evidence="5" id="KW-0949">S-adenosyl-L-methionine</keyword>
<comment type="caution">
    <text evidence="9">The sequence shown here is derived from an EMBL/GenBank/DDBJ whole genome shotgun (WGS) entry which is preliminary data.</text>
</comment>
<dbReference type="CDD" id="cd21153">
    <property type="entry name" value="PUA_RlmI"/>
    <property type="match status" value="1"/>
</dbReference>
<dbReference type="InterPro" id="IPR019614">
    <property type="entry name" value="SAM-dep_methyl-trfase"/>
</dbReference>
<dbReference type="CDD" id="cd02440">
    <property type="entry name" value="AdoMet_MTases"/>
    <property type="match status" value="1"/>
</dbReference>
<dbReference type="PANTHER" id="PTHR42873">
    <property type="entry name" value="RIBOSOMAL RNA LARGE SUBUNIT METHYLTRANSFERASE"/>
    <property type="match status" value="1"/>
</dbReference>
<dbReference type="Pfam" id="PF17785">
    <property type="entry name" value="PUA_3"/>
    <property type="match status" value="1"/>
</dbReference>
<evidence type="ECO:0000259" key="7">
    <source>
        <dbReference type="Pfam" id="PF10672"/>
    </source>
</evidence>
<evidence type="ECO:0000256" key="2">
    <source>
        <dbReference type="ARBA" id="ARBA00022490"/>
    </source>
</evidence>
<proteinExistence type="inferred from homology"/>
<keyword evidence="3 9" id="KW-0489">Methyltransferase</keyword>
<dbReference type="Gene3D" id="3.30.750.80">
    <property type="entry name" value="RNA methyltransferase domain (HRMD) like"/>
    <property type="match status" value="1"/>
</dbReference>
<protein>
    <submittedName>
        <fullName evidence="9">Class I SAM-dependent rRNA methyltransferase</fullName>
    </submittedName>
</protein>
<comment type="similarity">
    <text evidence="6">Belongs to the methyltransferase superfamily. RlmI family.</text>
</comment>
<dbReference type="Gene3D" id="3.40.50.150">
    <property type="entry name" value="Vaccinia Virus protein VP39"/>
    <property type="match status" value="1"/>
</dbReference>
<dbReference type="GO" id="GO:0008168">
    <property type="term" value="F:methyltransferase activity"/>
    <property type="evidence" value="ECO:0007669"/>
    <property type="project" value="UniProtKB-KW"/>
</dbReference>
<keyword evidence="4 9" id="KW-0808">Transferase</keyword>
<evidence type="ECO:0000313" key="9">
    <source>
        <dbReference type="EMBL" id="HGE98661.1"/>
    </source>
</evidence>
<keyword evidence="2" id="KW-0963">Cytoplasm</keyword>
<dbReference type="PANTHER" id="PTHR42873:SF1">
    <property type="entry name" value="S-ADENOSYLMETHIONINE-DEPENDENT METHYLTRANSFERASE DOMAIN-CONTAINING PROTEIN"/>
    <property type="match status" value="1"/>
</dbReference>
<dbReference type="GO" id="GO:0003723">
    <property type="term" value="F:RNA binding"/>
    <property type="evidence" value="ECO:0007669"/>
    <property type="project" value="InterPro"/>
</dbReference>
<evidence type="ECO:0000256" key="5">
    <source>
        <dbReference type="ARBA" id="ARBA00022691"/>
    </source>
</evidence>
<feature type="domain" description="RlmI-like PUA" evidence="8">
    <location>
        <begin position="14"/>
        <end position="67"/>
    </location>
</feature>
<dbReference type="InterPro" id="IPR029063">
    <property type="entry name" value="SAM-dependent_MTases_sf"/>
</dbReference>
<organism evidence="9">
    <name type="scientific">candidate division WOR-3 bacterium</name>
    <dbReference type="NCBI Taxonomy" id="2052148"/>
    <lineage>
        <taxon>Bacteria</taxon>
        <taxon>Bacteria division WOR-3</taxon>
    </lineage>
</organism>
<dbReference type="SUPFAM" id="SSF53335">
    <property type="entry name" value="S-adenosyl-L-methionine-dependent methyltransferases"/>
    <property type="match status" value="1"/>
</dbReference>
<feature type="domain" description="S-adenosylmethionine-dependent methyltransferase" evidence="7">
    <location>
        <begin position="171"/>
        <end position="372"/>
    </location>
</feature>
<dbReference type="SUPFAM" id="SSF88697">
    <property type="entry name" value="PUA domain-like"/>
    <property type="match status" value="1"/>
</dbReference>
<dbReference type="CDD" id="cd11572">
    <property type="entry name" value="RlmI_M_like"/>
    <property type="match status" value="1"/>
</dbReference>
<dbReference type="InterPro" id="IPR036974">
    <property type="entry name" value="PUA_sf"/>
</dbReference>
<dbReference type="InterPro" id="IPR015947">
    <property type="entry name" value="PUA-like_sf"/>
</dbReference>
<evidence type="ECO:0000256" key="3">
    <source>
        <dbReference type="ARBA" id="ARBA00022603"/>
    </source>
</evidence>
<dbReference type="InterPro" id="IPR041532">
    <property type="entry name" value="RlmI-like_PUA"/>
</dbReference>
<dbReference type="Gene3D" id="2.30.130.10">
    <property type="entry name" value="PUA domain"/>
    <property type="match status" value="1"/>
</dbReference>
<comment type="subcellular location">
    <subcellularLocation>
        <location evidence="1">Cytoplasm</location>
    </subcellularLocation>
</comment>
<accession>A0A7C3UVR4</accession>
<dbReference type="GO" id="GO:0032259">
    <property type="term" value="P:methylation"/>
    <property type="evidence" value="ECO:0007669"/>
    <property type="project" value="UniProtKB-KW"/>
</dbReference>
<name>A0A7C3UVR4_UNCW3</name>
<dbReference type="AlphaFoldDB" id="A0A7C3UVR4"/>